<organism evidence="1 2">
    <name type="scientific">Tritrichomonas musculus</name>
    <dbReference type="NCBI Taxonomy" id="1915356"/>
    <lineage>
        <taxon>Eukaryota</taxon>
        <taxon>Metamonada</taxon>
        <taxon>Parabasalia</taxon>
        <taxon>Tritrichomonadida</taxon>
        <taxon>Tritrichomonadidae</taxon>
        <taxon>Tritrichomonas</taxon>
    </lineage>
</organism>
<evidence type="ECO:0000313" key="1">
    <source>
        <dbReference type="EMBL" id="KAK8864106.1"/>
    </source>
</evidence>
<dbReference type="EMBL" id="JAPFFF010000017">
    <property type="protein sequence ID" value="KAK8864106.1"/>
    <property type="molecule type" value="Genomic_DNA"/>
</dbReference>
<dbReference type="InterPro" id="IPR036770">
    <property type="entry name" value="Ankyrin_rpt-contain_sf"/>
</dbReference>
<comment type="caution">
    <text evidence="1">The sequence shown here is derived from an EMBL/GenBank/DDBJ whole genome shotgun (WGS) entry which is preliminary data.</text>
</comment>
<dbReference type="PANTHER" id="PTHR24159:SF5">
    <property type="entry name" value="ANK_REP_REGION DOMAIN-CONTAINING PROTEIN"/>
    <property type="match status" value="1"/>
</dbReference>
<name>A0ABR2IKF0_9EUKA</name>
<accession>A0ABR2IKF0</accession>
<dbReference type="SUPFAM" id="SSF48403">
    <property type="entry name" value="Ankyrin repeat"/>
    <property type="match status" value="1"/>
</dbReference>
<gene>
    <name evidence="1" type="ORF">M9Y10_011802</name>
</gene>
<proteinExistence type="predicted"/>
<sequence length="402" mass="48511">MKNNYKIILEFFESKPGAEISKVQKKVLNQVNKSNERDEIREIMQIISLISDNHHRGLDLISRTEQIISYINEKIKKNFTNQEIFEIFKKNKRILYYLFKIKTIIPDDYILHYIYKRSGKYFINLDGEEEEEYEEEEERPDKLKIENNCRFNYDIYFYPQIKNFITKEKKRQIENKISKLYPNALNDFEKKQENGENPNILCEMIRSDSIENFVAYVNENSISLKATIKQSVFETNSFLIMNNKQSLIEYAAFYGSIQIFQFLLFNKVELKPSLWLYSIHGKNAELIHLLEENQVPPPDNSFKICLKKAIKCHHNDISNYIKSNLIKDDDDLFDSEYYFKENIASYSFHYHNYCFYQNKLDDYHTFLYLCQYNYVYLVKFYLNHKNIDVNKKLIYTICFYEI</sequence>
<dbReference type="PANTHER" id="PTHR24159">
    <property type="match status" value="1"/>
</dbReference>
<evidence type="ECO:0000313" key="2">
    <source>
        <dbReference type="Proteomes" id="UP001470230"/>
    </source>
</evidence>
<protein>
    <recommendedName>
        <fullName evidence="3">DUF3447 domain-containing protein</fullName>
    </recommendedName>
</protein>
<reference evidence="1 2" key="1">
    <citation type="submission" date="2024-04" db="EMBL/GenBank/DDBJ databases">
        <title>Tritrichomonas musculus Genome.</title>
        <authorList>
            <person name="Alves-Ferreira E."/>
            <person name="Grigg M."/>
            <person name="Lorenzi H."/>
            <person name="Galac M."/>
        </authorList>
    </citation>
    <scope>NUCLEOTIDE SEQUENCE [LARGE SCALE GENOMIC DNA]</scope>
    <source>
        <strain evidence="1 2">EAF2021</strain>
    </source>
</reference>
<dbReference type="Proteomes" id="UP001470230">
    <property type="component" value="Unassembled WGS sequence"/>
</dbReference>
<keyword evidence="2" id="KW-1185">Reference proteome</keyword>
<evidence type="ECO:0008006" key="3">
    <source>
        <dbReference type="Google" id="ProtNLM"/>
    </source>
</evidence>